<dbReference type="RefSeq" id="YP_009795718.1">
    <property type="nucleotide sequence ID" value="NC_047893.1"/>
</dbReference>
<name>A0A2H4PGU4_9CAUD</name>
<reference evidence="1 2" key="1">
    <citation type="journal article" date="2017" name="J. Ind. Microbiol. Biotechnol.">
        <title>A novel bacteriophage (DTL-Phage) in an industrial fermentation process and CRISPR-based acquired resistance.</title>
        <authorList>
            <person name="Halter M.C."/>
            <person name="Zahn J.A."/>
        </authorList>
    </citation>
    <scope>NUCLEOTIDE SEQUENCE [LARGE SCALE GENOMIC DNA]</scope>
</reference>
<dbReference type="GeneID" id="54986082"/>
<organism evidence="1 2">
    <name type="scientific">Escherichia phage DTL</name>
    <dbReference type="NCBI Taxonomy" id="2048061"/>
    <lineage>
        <taxon>Viruses</taxon>
        <taxon>Duplodnaviria</taxon>
        <taxon>Heunggongvirae</taxon>
        <taxon>Uroviricota</taxon>
        <taxon>Caudoviricetes</taxon>
        <taxon>Drexlerviridae</taxon>
        <taxon>Braunvirinae</taxon>
        <taxon>Loudonvirus</taxon>
        <taxon>Loudonvirus DTL</taxon>
    </lineage>
</organism>
<evidence type="ECO:0000313" key="2">
    <source>
        <dbReference type="Proteomes" id="UP000241499"/>
    </source>
</evidence>
<evidence type="ECO:0008006" key="3">
    <source>
        <dbReference type="Google" id="ProtNLM"/>
    </source>
</evidence>
<protein>
    <recommendedName>
        <fullName evidence="3">Head fiber protein</fullName>
    </recommendedName>
</protein>
<dbReference type="KEGG" id="vg:54986082"/>
<dbReference type="EMBL" id="MG050172">
    <property type="protein sequence ID" value="ATW61805.1"/>
    <property type="molecule type" value="Genomic_DNA"/>
</dbReference>
<accession>A0A2H4PGU4</accession>
<dbReference type="Proteomes" id="UP000241499">
    <property type="component" value="Segment"/>
</dbReference>
<evidence type="ECO:0000313" key="1">
    <source>
        <dbReference type="EMBL" id="ATW61805.1"/>
    </source>
</evidence>
<proteinExistence type="predicted"/>
<sequence>MPGNKFVAGAAVANVGTQAVAGADAAEVATSATTAVNAVASKVNDLLAQLRVAKIIAS</sequence>
<keyword evidence="2" id="KW-1185">Reference proteome</keyword>